<dbReference type="SUPFAM" id="SSF103473">
    <property type="entry name" value="MFS general substrate transporter"/>
    <property type="match status" value="1"/>
</dbReference>
<evidence type="ECO:0008006" key="10">
    <source>
        <dbReference type="Google" id="ProtNLM"/>
    </source>
</evidence>
<evidence type="ECO:0000256" key="3">
    <source>
        <dbReference type="ARBA" id="ARBA00022448"/>
    </source>
</evidence>
<dbReference type="Pfam" id="PF03092">
    <property type="entry name" value="BT1"/>
    <property type="match status" value="1"/>
</dbReference>
<sequence>MTLLYAVQAASSNPGLAYLPVAAYLTDALGFSATQLASFQAAVLLPWFTKPLWALLADGVALVNYRIKSYLILCYGLVVAGFGGLGLVPQPTAVELLIGISIVSTAVAVSDVLADRLMVVEGQRRQRANLFQAAQWVGWGSTAVAMFLAGGWLADHVALRTIFWLSTLLPGVALGLVVWKLPERPDATQRLRASWQQFCRALRQPYLRRVIGLVVVLQISPLPVDYLYQTQELGFGNGVIGQLKAVEAVGTALGAIGFGLWAWRAPQLPLLSLAVIGQAGATLSLAFMHDVNSAYGVYLLRGLLGIVGFLGLFGRVVPACPPLAEGLTYALLMSVSNLAVSLGLVVGGTLYDLGLPFGTVALVGTGYILAVGSWLIFRQP</sequence>
<feature type="transmembrane region" description="Helical" evidence="7">
    <location>
        <begin position="357"/>
        <end position="377"/>
    </location>
</feature>
<evidence type="ECO:0000313" key="9">
    <source>
        <dbReference type="Proteomes" id="UP000185557"/>
    </source>
</evidence>
<feature type="transmembrane region" description="Helical" evidence="7">
    <location>
        <begin position="240"/>
        <end position="263"/>
    </location>
</feature>
<dbReference type="PANTHER" id="PTHR31585">
    <property type="entry name" value="FOLATE-BIOPTERIN TRANSPORTER 1, CHLOROPLASTIC"/>
    <property type="match status" value="1"/>
</dbReference>
<protein>
    <recommendedName>
        <fullName evidence="10">MFS transporter</fullName>
    </recommendedName>
</protein>
<evidence type="ECO:0000256" key="6">
    <source>
        <dbReference type="ARBA" id="ARBA00023136"/>
    </source>
</evidence>
<dbReference type="GO" id="GO:0016020">
    <property type="term" value="C:membrane"/>
    <property type="evidence" value="ECO:0007669"/>
    <property type="project" value="UniProtKB-SubCell"/>
</dbReference>
<gene>
    <name evidence="8" type="ORF">NIES30_01110</name>
</gene>
<dbReference type="STRING" id="549789.NIES30_01110"/>
<evidence type="ECO:0000256" key="1">
    <source>
        <dbReference type="ARBA" id="ARBA00004141"/>
    </source>
</evidence>
<feature type="transmembrane region" description="Helical" evidence="7">
    <location>
        <begin position="210"/>
        <end position="228"/>
    </location>
</feature>
<comment type="subcellular location">
    <subcellularLocation>
        <location evidence="1">Membrane</location>
        <topology evidence="1">Multi-pass membrane protein</topology>
    </subcellularLocation>
</comment>
<evidence type="ECO:0000256" key="7">
    <source>
        <dbReference type="SAM" id="Phobius"/>
    </source>
</evidence>
<dbReference type="Proteomes" id="UP000185557">
    <property type="component" value="Unassembled WGS sequence"/>
</dbReference>
<feature type="transmembrane region" description="Helical" evidence="7">
    <location>
        <begin position="329"/>
        <end position="351"/>
    </location>
</feature>
<feature type="transmembrane region" description="Helical" evidence="7">
    <location>
        <begin position="94"/>
        <end position="114"/>
    </location>
</feature>
<feature type="transmembrane region" description="Helical" evidence="7">
    <location>
        <begin position="295"/>
        <end position="317"/>
    </location>
</feature>
<dbReference type="EMBL" id="MRCG01000001">
    <property type="protein sequence ID" value="OKH50724.1"/>
    <property type="molecule type" value="Genomic_DNA"/>
</dbReference>
<keyword evidence="5 7" id="KW-1133">Transmembrane helix</keyword>
<dbReference type="InterPro" id="IPR039309">
    <property type="entry name" value="BT1"/>
</dbReference>
<evidence type="ECO:0000256" key="5">
    <source>
        <dbReference type="ARBA" id="ARBA00022989"/>
    </source>
</evidence>
<keyword evidence="4 7" id="KW-0812">Transmembrane</keyword>
<comment type="caution">
    <text evidence="8">The sequence shown here is derived from an EMBL/GenBank/DDBJ whole genome shotgun (WGS) entry which is preliminary data.</text>
</comment>
<comment type="similarity">
    <text evidence="2">Belongs to the major facilitator superfamily. Folate-biopterin transporter (TC 2.A.71) family.</text>
</comment>
<evidence type="ECO:0000256" key="4">
    <source>
        <dbReference type="ARBA" id="ARBA00022692"/>
    </source>
</evidence>
<keyword evidence="6 7" id="KW-0472">Membrane</keyword>
<evidence type="ECO:0000256" key="2">
    <source>
        <dbReference type="ARBA" id="ARBA00007015"/>
    </source>
</evidence>
<proteinExistence type="inferred from homology"/>
<dbReference type="PANTHER" id="PTHR31585:SF0">
    <property type="entry name" value="FOLATE-BIOPTERIN TRANSPORTER 1, CHLOROPLASTIC"/>
    <property type="match status" value="1"/>
</dbReference>
<evidence type="ECO:0000313" key="8">
    <source>
        <dbReference type="EMBL" id="OKH50724.1"/>
    </source>
</evidence>
<name>A0A1U7JAB6_9CYAN</name>
<keyword evidence="3" id="KW-0813">Transport</keyword>
<feature type="transmembrane region" description="Helical" evidence="7">
    <location>
        <begin position="270"/>
        <end position="289"/>
    </location>
</feature>
<feature type="transmembrane region" description="Helical" evidence="7">
    <location>
        <begin position="70"/>
        <end position="88"/>
    </location>
</feature>
<organism evidence="8 9">
    <name type="scientific">Phormidium tenue NIES-30</name>
    <dbReference type="NCBI Taxonomy" id="549789"/>
    <lineage>
        <taxon>Bacteria</taxon>
        <taxon>Bacillati</taxon>
        <taxon>Cyanobacteriota</taxon>
        <taxon>Cyanophyceae</taxon>
        <taxon>Oscillatoriophycideae</taxon>
        <taxon>Oscillatoriales</taxon>
        <taxon>Oscillatoriaceae</taxon>
        <taxon>Phormidium</taxon>
    </lineage>
</organism>
<keyword evidence="9" id="KW-1185">Reference proteome</keyword>
<dbReference type="InterPro" id="IPR036259">
    <property type="entry name" value="MFS_trans_sf"/>
</dbReference>
<feature type="transmembrane region" description="Helical" evidence="7">
    <location>
        <begin position="134"/>
        <end position="155"/>
    </location>
</feature>
<feature type="transmembrane region" description="Helical" evidence="7">
    <location>
        <begin position="161"/>
        <end position="182"/>
    </location>
</feature>
<accession>A0A1U7JAB6</accession>
<dbReference type="Gene3D" id="1.20.1250.20">
    <property type="entry name" value="MFS general substrate transporter like domains"/>
    <property type="match status" value="1"/>
</dbReference>
<dbReference type="AlphaFoldDB" id="A0A1U7JAB6"/>
<reference evidence="8 9" key="1">
    <citation type="submission" date="2016-11" db="EMBL/GenBank/DDBJ databases">
        <title>Draft Genome Sequences of Nine Cyanobacterial Strains from Diverse Habitats.</title>
        <authorList>
            <person name="Zhu T."/>
            <person name="Hou S."/>
            <person name="Lu X."/>
            <person name="Hess W.R."/>
        </authorList>
    </citation>
    <scope>NUCLEOTIDE SEQUENCE [LARGE SCALE GENOMIC DNA]</scope>
    <source>
        <strain evidence="8 9">NIES-30</strain>
    </source>
</reference>